<gene>
    <name evidence="3" type="ORF">Vbra_849</name>
</gene>
<name>A0A0G4GX10_VITBC</name>
<evidence type="ECO:0000256" key="1">
    <source>
        <dbReference type="PROSITE-ProRule" id="PRU10141"/>
    </source>
</evidence>
<dbReference type="PROSITE" id="PS00107">
    <property type="entry name" value="PROTEIN_KINASE_ATP"/>
    <property type="match status" value="1"/>
</dbReference>
<evidence type="ECO:0008006" key="5">
    <source>
        <dbReference type="Google" id="ProtNLM"/>
    </source>
</evidence>
<dbReference type="VEuPathDB" id="CryptoDB:Vbra_849"/>
<feature type="region of interest" description="Disordered" evidence="2">
    <location>
        <begin position="517"/>
        <end position="593"/>
    </location>
</feature>
<feature type="compositionally biased region" description="Basic and acidic residues" evidence="2">
    <location>
        <begin position="581"/>
        <end position="593"/>
    </location>
</feature>
<dbReference type="PhylomeDB" id="A0A0G4GX10"/>
<keyword evidence="4" id="KW-1185">Reference proteome</keyword>
<dbReference type="AlphaFoldDB" id="A0A0G4GX10"/>
<keyword evidence="1" id="KW-0547">Nucleotide-binding</keyword>
<dbReference type="GO" id="GO:0005524">
    <property type="term" value="F:ATP binding"/>
    <property type="evidence" value="ECO:0007669"/>
    <property type="project" value="UniProtKB-UniRule"/>
</dbReference>
<evidence type="ECO:0000256" key="2">
    <source>
        <dbReference type="SAM" id="MobiDB-lite"/>
    </source>
</evidence>
<sequence>MATSSSILISSGSSSIVFEGGEAAIVGKGVTGVVKRGRLQQGGHEEMAVKMAFVGDPSDPAWVKKEAGMKVEEDSMRQAAGRPPFIDLLASNTDSESPAIVTDTDGTTRPALCIASPLLSGDKWVELSEFFGWEEASPGSEGKTKHNLVEACDAFDKEGNTPRAREELWRETIIITRALLLVLEAHEAAYSLGMLHLDGFYNNIMLPRAALESPTPSASAASAAAAADDGDKQRAKAIDLVNVIVAKARSEHPTPPPEHSCPFAALVPTDPQQQRQQRQLPAGTTTFTPPEVQALLSGPPSVEGAVWLGEPSLAWSFCMLIYAAALGRPMGDVLLFLMDQRLWRTDEKLSIAAAREVAEEEMLSEWERFTQSGKLVNTSLPTFAPQIDGLHPNRYGYDTDERLFNLGEEQGVEWLAEWRKMLTAIAYMRREDEPGQTGEERGGLVADQSRRSTLKEIREPLEAVLAFLKSPEVLDAVQTGTPFELPEGEEGEEGVDERATMPQGPVEGAIEDASVVDTVVEKEEPPTPKSPTDTNVQMQHGAAPHPRQPAAVHHTQQPTPPYPRLPHQTGARLLGRVVVSEQERSRPGGERKE</sequence>
<dbReference type="Proteomes" id="UP000041254">
    <property type="component" value="Unassembled WGS sequence"/>
</dbReference>
<dbReference type="InParanoid" id="A0A0G4GX10"/>
<proteinExistence type="predicted"/>
<dbReference type="InterPro" id="IPR017441">
    <property type="entry name" value="Protein_kinase_ATP_BS"/>
</dbReference>
<dbReference type="EMBL" id="CDMY01000859">
    <property type="protein sequence ID" value="CEM35586.1"/>
    <property type="molecule type" value="Genomic_DNA"/>
</dbReference>
<evidence type="ECO:0000313" key="4">
    <source>
        <dbReference type="Proteomes" id="UP000041254"/>
    </source>
</evidence>
<keyword evidence="1" id="KW-0067">ATP-binding</keyword>
<organism evidence="3 4">
    <name type="scientific">Vitrella brassicaformis (strain CCMP3155)</name>
    <dbReference type="NCBI Taxonomy" id="1169540"/>
    <lineage>
        <taxon>Eukaryota</taxon>
        <taxon>Sar</taxon>
        <taxon>Alveolata</taxon>
        <taxon>Colpodellida</taxon>
        <taxon>Vitrellaceae</taxon>
        <taxon>Vitrella</taxon>
    </lineage>
</organism>
<accession>A0A0G4GX10</accession>
<feature type="binding site" evidence="1">
    <location>
        <position position="50"/>
    </location>
    <ligand>
        <name>ATP</name>
        <dbReference type="ChEBI" id="CHEBI:30616"/>
    </ligand>
</feature>
<reference evidence="3 4" key="1">
    <citation type="submission" date="2014-11" db="EMBL/GenBank/DDBJ databases">
        <authorList>
            <person name="Zhu J."/>
            <person name="Qi W."/>
            <person name="Song R."/>
        </authorList>
    </citation>
    <scope>NUCLEOTIDE SEQUENCE [LARGE SCALE GENOMIC DNA]</scope>
</reference>
<feature type="compositionally biased region" description="Acidic residues" evidence="2">
    <location>
        <begin position="486"/>
        <end position="495"/>
    </location>
</feature>
<protein>
    <recommendedName>
        <fullName evidence="5">Protein kinase domain-containing protein</fullName>
    </recommendedName>
</protein>
<feature type="region of interest" description="Disordered" evidence="2">
    <location>
        <begin position="482"/>
        <end position="502"/>
    </location>
</feature>
<evidence type="ECO:0000313" key="3">
    <source>
        <dbReference type="EMBL" id="CEM35586.1"/>
    </source>
</evidence>